<organism evidence="1">
    <name type="scientific">Anguilla anguilla</name>
    <name type="common">European freshwater eel</name>
    <name type="synonym">Muraena anguilla</name>
    <dbReference type="NCBI Taxonomy" id="7936"/>
    <lineage>
        <taxon>Eukaryota</taxon>
        <taxon>Metazoa</taxon>
        <taxon>Chordata</taxon>
        <taxon>Craniata</taxon>
        <taxon>Vertebrata</taxon>
        <taxon>Euteleostomi</taxon>
        <taxon>Actinopterygii</taxon>
        <taxon>Neopterygii</taxon>
        <taxon>Teleostei</taxon>
        <taxon>Anguilliformes</taxon>
        <taxon>Anguillidae</taxon>
        <taxon>Anguilla</taxon>
    </lineage>
</organism>
<proteinExistence type="predicted"/>
<dbReference type="EMBL" id="GBXM01041362">
    <property type="protein sequence ID" value="JAH67215.1"/>
    <property type="molecule type" value="Transcribed_RNA"/>
</dbReference>
<dbReference type="AlphaFoldDB" id="A0A0E9UPQ0"/>
<name>A0A0E9UPQ0_ANGAN</name>
<sequence>MEANYGCKSHFCAIGFQFKSRYTPYYDFEDRV</sequence>
<reference evidence="1" key="2">
    <citation type="journal article" date="2015" name="Fish Shellfish Immunol.">
        <title>Early steps in the European eel (Anguilla anguilla)-Vibrio vulnificus interaction in the gills: Role of the RtxA13 toxin.</title>
        <authorList>
            <person name="Callol A."/>
            <person name="Pajuelo D."/>
            <person name="Ebbesson L."/>
            <person name="Teles M."/>
            <person name="MacKenzie S."/>
            <person name="Amaro C."/>
        </authorList>
    </citation>
    <scope>NUCLEOTIDE SEQUENCE</scope>
</reference>
<accession>A0A0E9UPQ0</accession>
<reference evidence="1" key="1">
    <citation type="submission" date="2014-11" db="EMBL/GenBank/DDBJ databases">
        <authorList>
            <person name="Amaro Gonzalez C."/>
        </authorList>
    </citation>
    <scope>NUCLEOTIDE SEQUENCE</scope>
</reference>
<protein>
    <submittedName>
        <fullName evidence="1">Uncharacterized protein</fullName>
    </submittedName>
</protein>
<evidence type="ECO:0000313" key="1">
    <source>
        <dbReference type="EMBL" id="JAH67215.1"/>
    </source>
</evidence>